<dbReference type="Proteomes" id="UP000214603">
    <property type="component" value="Unassembled WGS sequence"/>
</dbReference>
<evidence type="ECO:0000313" key="3">
    <source>
        <dbReference type="EMBL" id="OWT54257.1"/>
    </source>
</evidence>
<dbReference type="RefSeq" id="WP_088605795.1">
    <property type="nucleotide sequence ID" value="NZ_NJIH01000016.1"/>
</dbReference>
<evidence type="ECO:0000313" key="4">
    <source>
        <dbReference type="Proteomes" id="UP000214603"/>
    </source>
</evidence>
<comment type="caution">
    <text evidence="3">The sequence shown here is derived from an EMBL/GenBank/DDBJ whole genome shotgun (WGS) entry which is preliminary data.</text>
</comment>
<dbReference type="EMBL" id="NJIH01000016">
    <property type="protein sequence ID" value="OWT54257.1"/>
    <property type="molecule type" value="Genomic_DNA"/>
</dbReference>
<evidence type="ECO:0000256" key="1">
    <source>
        <dbReference type="SAM" id="Phobius"/>
    </source>
</evidence>
<feature type="domain" description="DUF1468" evidence="2">
    <location>
        <begin position="10"/>
        <end position="145"/>
    </location>
</feature>
<evidence type="ECO:0000259" key="2">
    <source>
        <dbReference type="Pfam" id="PF07331"/>
    </source>
</evidence>
<keyword evidence="1" id="KW-1133">Transmembrane helix</keyword>
<feature type="transmembrane region" description="Helical" evidence="1">
    <location>
        <begin position="12"/>
        <end position="32"/>
    </location>
</feature>
<keyword evidence="1" id="KW-0812">Transmembrane</keyword>
<dbReference type="OrthoDB" id="7029611at2"/>
<dbReference type="Pfam" id="PF07331">
    <property type="entry name" value="TctB"/>
    <property type="match status" value="1"/>
</dbReference>
<keyword evidence="1" id="KW-0472">Membrane</keyword>
<dbReference type="InterPro" id="IPR009936">
    <property type="entry name" value="DUF1468"/>
</dbReference>
<gene>
    <name evidence="3" type="ORF">CEY11_23135</name>
</gene>
<sequence>MHIKQKQDFWSGVMFIVIGLGFSWGATSYSLGTAARMGPGYFPFWLGIVMAVLGAIVLLSALGKKAEDVELEKFDYKIAAIVVGSTALAGVALDFLGVYITIFLYVVISSLAAHDFNWKVAVANGVFLVLFVWLAFIKGLGLIFPLWPSFLGN</sequence>
<feature type="transmembrane region" description="Helical" evidence="1">
    <location>
        <begin position="44"/>
        <end position="62"/>
    </location>
</feature>
<protein>
    <submittedName>
        <fullName evidence="3">Tricarboxylate transporter</fullName>
    </submittedName>
</protein>
<organism evidence="3 4">
    <name type="scientific">Candidimonas nitroreducens</name>
    <dbReference type="NCBI Taxonomy" id="683354"/>
    <lineage>
        <taxon>Bacteria</taxon>
        <taxon>Pseudomonadati</taxon>
        <taxon>Pseudomonadota</taxon>
        <taxon>Betaproteobacteria</taxon>
        <taxon>Burkholderiales</taxon>
        <taxon>Alcaligenaceae</taxon>
        <taxon>Candidimonas</taxon>
    </lineage>
</organism>
<feature type="transmembrane region" description="Helical" evidence="1">
    <location>
        <begin position="98"/>
        <end position="114"/>
    </location>
</feature>
<proteinExistence type="predicted"/>
<keyword evidence="4" id="KW-1185">Reference proteome</keyword>
<accession>A0A225LYJ4</accession>
<dbReference type="AlphaFoldDB" id="A0A225LYJ4"/>
<reference evidence="4" key="1">
    <citation type="submission" date="2017-06" db="EMBL/GenBank/DDBJ databases">
        <title>Herbaspirillum phytohormonus sp. nov., isolated from the root nodule of Robinia pseudoacacia in lead-zinc mine.</title>
        <authorList>
            <person name="Fan M."/>
            <person name="Lin Y."/>
        </authorList>
    </citation>
    <scope>NUCLEOTIDE SEQUENCE [LARGE SCALE GENOMIC DNA]</scope>
    <source>
        <strain evidence="4">SC-089</strain>
    </source>
</reference>
<feature type="transmembrane region" description="Helical" evidence="1">
    <location>
        <begin position="126"/>
        <end position="147"/>
    </location>
</feature>
<name>A0A225LYJ4_9BURK</name>